<dbReference type="AlphaFoldDB" id="A0A2K6EXJ8"/>
<reference evidence="4" key="2">
    <citation type="submission" date="2025-09" db="UniProtKB">
        <authorList>
            <consortium name="Ensembl"/>
        </authorList>
    </citation>
    <scope>IDENTIFICATION</scope>
</reference>
<dbReference type="Pfam" id="PF14160">
    <property type="entry name" value="FAM110_C"/>
    <property type="match status" value="1"/>
</dbReference>
<reference evidence="4" key="1">
    <citation type="submission" date="2025-08" db="UniProtKB">
        <authorList>
            <consortium name="Ensembl"/>
        </authorList>
    </citation>
    <scope>IDENTIFICATION</scope>
</reference>
<feature type="domain" description="Centrosome-associated FAM110 C-terminal" evidence="3">
    <location>
        <begin position="199"/>
        <end position="305"/>
    </location>
</feature>
<feature type="region of interest" description="Disordered" evidence="2">
    <location>
        <begin position="258"/>
        <end position="285"/>
    </location>
</feature>
<feature type="compositionally biased region" description="Basic and acidic residues" evidence="2">
    <location>
        <begin position="15"/>
        <end position="46"/>
    </location>
</feature>
<accession>A0A2K6EXJ8</accession>
<sequence>MRAQAALDAPPSERFLPRDPAASRDPDAARPTRRSAVERLAADRAKYVRGRPGAGRGSASEDSGPAAIRELGHDPGPPARAPGPVARRAIARKPLRPDSLVIYRQKCEFVRGPGADGSRASLVKKLFQGPGKDKAPAPSETPRLGEEARAGGAEAAPSKLGPAAAPAAPTPAPAPPTAAPARVPAARPCPELRAARRGGLRRSQSDLSSRHSAAMAESDTFFRYCGLDPEVVEALGRENFSVGSDLVGLKVRSVSVATSDSGFSRHSGGEDGLQEEELTEQVPSTTSVVERNARIIKWLYTCKKATETPRQGLQGTQGVRPERGVGSRSCPGGRGERGSWMWLVPADA</sequence>
<dbReference type="PANTHER" id="PTHR14758">
    <property type="entry name" value="AGAP005440-PA"/>
    <property type="match status" value="1"/>
</dbReference>
<dbReference type="InterPro" id="IPR025740">
    <property type="entry name" value="FAM110"/>
</dbReference>
<evidence type="ECO:0000256" key="1">
    <source>
        <dbReference type="ARBA" id="ARBA00010576"/>
    </source>
</evidence>
<evidence type="ECO:0000313" key="4">
    <source>
        <dbReference type="Ensembl" id="ENSPCOP00000006462.1"/>
    </source>
</evidence>
<evidence type="ECO:0000256" key="2">
    <source>
        <dbReference type="SAM" id="MobiDB-lite"/>
    </source>
</evidence>
<feature type="region of interest" description="Disordered" evidence="2">
    <location>
        <begin position="309"/>
        <end position="348"/>
    </location>
</feature>
<feature type="region of interest" description="Disordered" evidence="2">
    <location>
        <begin position="1"/>
        <end position="97"/>
    </location>
</feature>
<dbReference type="Proteomes" id="UP000233160">
    <property type="component" value="Unassembled WGS sequence"/>
</dbReference>
<evidence type="ECO:0000313" key="5">
    <source>
        <dbReference type="Proteomes" id="UP000233160"/>
    </source>
</evidence>
<dbReference type="Ensembl" id="ENSPCOT00000016998.1">
    <property type="protein sequence ID" value="ENSPCOP00000006462.1"/>
    <property type="gene ID" value="ENSPCOG00000014398.1"/>
</dbReference>
<dbReference type="GO" id="GO:0005938">
    <property type="term" value="C:cell cortex"/>
    <property type="evidence" value="ECO:0007669"/>
    <property type="project" value="Ensembl"/>
</dbReference>
<dbReference type="GO" id="GO:0030335">
    <property type="term" value="P:positive regulation of cell migration"/>
    <property type="evidence" value="ECO:0007669"/>
    <property type="project" value="Ensembl"/>
</dbReference>
<comment type="similarity">
    <text evidence="1">Belongs to the FAM110 family.</text>
</comment>
<dbReference type="GeneTree" id="ENSGT00950000183056"/>
<dbReference type="OMA" id="YCGLEQE"/>
<feature type="compositionally biased region" description="Low complexity" evidence="2">
    <location>
        <begin position="150"/>
        <end position="167"/>
    </location>
</feature>
<feature type="region of interest" description="Disordered" evidence="2">
    <location>
        <begin position="193"/>
        <end position="212"/>
    </location>
</feature>
<dbReference type="InterPro" id="IPR025741">
    <property type="entry name" value="FAM110_C"/>
</dbReference>
<feature type="region of interest" description="Disordered" evidence="2">
    <location>
        <begin position="126"/>
        <end position="187"/>
    </location>
</feature>
<feature type="compositionally biased region" description="Pro residues" evidence="2">
    <location>
        <begin position="168"/>
        <end position="178"/>
    </location>
</feature>
<dbReference type="GO" id="GO:0051897">
    <property type="term" value="P:positive regulation of phosphatidylinositol 3-kinase/protein kinase B signal transduction"/>
    <property type="evidence" value="ECO:0007669"/>
    <property type="project" value="Ensembl"/>
</dbReference>
<dbReference type="GO" id="GO:0060491">
    <property type="term" value="P:regulation of cell projection assembly"/>
    <property type="evidence" value="ECO:0007669"/>
    <property type="project" value="Ensembl"/>
</dbReference>
<dbReference type="PANTHER" id="PTHR14758:SF5">
    <property type="entry name" value="PROTEIN FAM110C"/>
    <property type="match status" value="1"/>
</dbReference>
<name>A0A2K6EXJ8_PROCO</name>
<organism evidence="4 5">
    <name type="scientific">Propithecus coquereli</name>
    <name type="common">Coquerel's sifaka</name>
    <name type="synonym">Propithecus verreauxi coquereli</name>
    <dbReference type="NCBI Taxonomy" id="379532"/>
    <lineage>
        <taxon>Eukaryota</taxon>
        <taxon>Metazoa</taxon>
        <taxon>Chordata</taxon>
        <taxon>Craniata</taxon>
        <taxon>Vertebrata</taxon>
        <taxon>Euteleostomi</taxon>
        <taxon>Mammalia</taxon>
        <taxon>Eutheria</taxon>
        <taxon>Euarchontoglires</taxon>
        <taxon>Primates</taxon>
        <taxon>Strepsirrhini</taxon>
        <taxon>Lemuriformes</taxon>
        <taxon>Indriidae</taxon>
        <taxon>Propithecus</taxon>
    </lineage>
</organism>
<keyword evidence="5" id="KW-1185">Reference proteome</keyword>
<gene>
    <name evidence="4" type="primary">FAM110C</name>
</gene>
<evidence type="ECO:0000259" key="3">
    <source>
        <dbReference type="Pfam" id="PF14160"/>
    </source>
</evidence>
<proteinExistence type="inferred from homology"/>
<dbReference type="GO" id="GO:0043014">
    <property type="term" value="F:alpha-tubulin binding"/>
    <property type="evidence" value="ECO:0007669"/>
    <property type="project" value="Ensembl"/>
</dbReference>
<protein>
    <submittedName>
        <fullName evidence="4">Family with sequence similarity 110 member C</fullName>
    </submittedName>
</protein>